<dbReference type="GO" id="GO:0004180">
    <property type="term" value="F:carboxypeptidase activity"/>
    <property type="evidence" value="ECO:0007669"/>
    <property type="project" value="UniProtKB-KW"/>
</dbReference>
<name>A0A1M6E0Q6_9BACT</name>
<accession>A0A1M6E0Q6</accession>
<keyword evidence="7" id="KW-0132">Cell division</keyword>
<evidence type="ECO:0000256" key="2">
    <source>
        <dbReference type="ARBA" id="ARBA00022645"/>
    </source>
</evidence>
<dbReference type="PANTHER" id="PTHR30627:SF1">
    <property type="entry name" value="PEPTIDOGLYCAN D,D-TRANSPEPTIDASE FTSI"/>
    <property type="match status" value="1"/>
</dbReference>
<evidence type="ECO:0000259" key="6">
    <source>
        <dbReference type="Pfam" id="PF03717"/>
    </source>
</evidence>
<dbReference type="Pfam" id="PF03717">
    <property type="entry name" value="PBP_dimer"/>
    <property type="match status" value="1"/>
</dbReference>
<reference evidence="8" key="1">
    <citation type="submission" date="2016-11" db="EMBL/GenBank/DDBJ databases">
        <authorList>
            <person name="Varghese N."/>
            <person name="Submissions S."/>
        </authorList>
    </citation>
    <scope>NUCLEOTIDE SEQUENCE [LARGE SCALE GENOMIC DNA]</scope>
    <source>
        <strain evidence="8">DSM 16219</strain>
    </source>
</reference>
<comment type="subcellular location">
    <subcellularLocation>
        <location evidence="1">Membrane</location>
    </subcellularLocation>
</comment>
<dbReference type="InterPro" id="IPR001460">
    <property type="entry name" value="PCN-bd_Tpept"/>
</dbReference>
<dbReference type="InterPro" id="IPR036138">
    <property type="entry name" value="PBP_dimer_sf"/>
</dbReference>
<feature type="transmembrane region" description="Helical" evidence="4">
    <location>
        <begin position="12"/>
        <end position="32"/>
    </location>
</feature>
<keyword evidence="7" id="KW-0131">Cell cycle</keyword>
<dbReference type="PANTHER" id="PTHR30627">
    <property type="entry name" value="PEPTIDOGLYCAN D,D-TRANSPEPTIDASE"/>
    <property type="match status" value="1"/>
</dbReference>
<keyword evidence="8" id="KW-1185">Reference proteome</keyword>
<dbReference type="STRING" id="1121393.SAMN02745216_00516"/>
<dbReference type="GO" id="GO:0071555">
    <property type="term" value="P:cell wall organization"/>
    <property type="evidence" value="ECO:0007669"/>
    <property type="project" value="TreeGrafter"/>
</dbReference>
<protein>
    <submittedName>
        <fullName evidence="7">Cell division protein FtsI (Penicillin-binding protein 3)</fullName>
    </submittedName>
</protein>
<dbReference type="Pfam" id="PF00905">
    <property type="entry name" value="Transpeptidase"/>
    <property type="match status" value="1"/>
</dbReference>
<dbReference type="GO" id="GO:0005886">
    <property type="term" value="C:plasma membrane"/>
    <property type="evidence" value="ECO:0007669"/>
    <property type="project" value="TreeGrafter"/>
</dbReference>
<proteinExistence type="predicted"/>
<dbReference type="Proteomes" id="UP000183994">
    <property type="component" value="Unassembled WGS sequence"/>
</dbReference>
<dbReference type="InterPro" id="IPR050515">
    <property type="entry name" value="Beta-lactam/transpept"/>
</dbReference>
<gene>
    <name evidence="7" type="ORF">SAMN02745216_00516</name>
</gene>
<dbReference type="OrthoDB" id="9789078at2"/>
<evidence type="ECO:0000313" key="8">
    <source>
        <dbReference type="Proteomes" id="UP000183994"/>
    </source>
</evidence>
<evidence type="ECO:0000259" key="5">
    <source>
        <dbReference type="Pfam" id="PF00905"/>
    </source>
</evidence>
<keyword evidence="4" id="KW-1133">Transmembrane helix</keyword>
<evidence type="ECO:0000313" key="7">
    <source>
        <dbReference type="EMBL" id="SHI78950.1"/>
    </source>
</evidence>
<feature type="domain" description="Penicillin-binding protein transpeptidase" evidence="5">
    <location>
        <begin position="261"/>
        <end position="569"/>
    </location>
</feature>
<keyword evidence="2" id="KW-0378">Hydrolase</keyword>
<dbReference type="InterPro" id="IPR005311">
    <property type="entry name" value="PBP_dimer"/>
</dbReference>
<dbReference type="GO" id="GO:0008658">
    <property type="term" value="F:penicillin binding"/>
    <property type="evidence" value="ECO:0007669"/>
    <property type="project" value="InterPro"/>
</dbReference>
<keyword evidence="3 4" id="KW-0472">Membrane</keyword>
<sequence>MKQTGKNKASGRIVFVGLLFAAGFMIIAGRLVELHVLDKSFLSKKAKSQYSQSVETQPKRGVIYDAQYRELGVNLDVAKVAVRPGLIQDAKAASKILASYLDKSAAEYQKELENKDRAYIYVDKRVSTATARAVKKEWDAAKASFEYNGPGRNPNIPSLELEEDASRFYPNLGLGAQVLGFCGAEGHGLEGLEYKYDDLLTGKGSKWTILKDAMGRSFARERQTYSKKTGDNLVLTLDRTVQYIAEEALAEAVEKYQAKSGIAVVMVPDTGAVLAMANAPLYNPNAISEYSFSDWRNRAVTDTFEPGSTLKIFMAAAAVESGKCGPNSIFYCEQGNYRIGPNVVHDTHPHSWLSLQQIVKVSSNIGAVKVGEKIGPDSLFRTLDAFGFGKKLGVDCPGEASGTLRPHSQWTAIDAGTIAFGQGVSVTGLQLASAVSAIANGGVLMRPRLVQAITNSKGRLVESFQPEPLGRAVSEETAQVVARIMKTVTTEGGTGTQAALDGYRVCGKTGTAQKPAAKGGYEDNKYIASFVGFAPLSNPAVTVVVVIDEPTTDHYGGVVAAPAFREIMQKTLHYLKVAPELDTTHLTASLKRKNGPA</sequence>
<keyword evidence="2" id="KW-0645">Protease</keyword>
<dbReference type="SUPFAM" id="SSF56519">
    <property type="entry name" value="Penicillin binding protein dimerisation domain"/>
    <property type="match status" value="1"/>
</dbReference>
<dbReference type="EMBL" id="FQZU01000002">
    <property type="protein sequence ID" value="SHI78950.1"/>
    <property type="molecule type" value="Genomic_DNA"/>
</dbReference>
<dbReference type="InterPro" id="IPR012338">
    <property type="entry name" value="Beta-lactam/transpept-like"/>
</dbReference>
<dbReference type="RefSeq" id="WP_073472582.1">
    <property type="nucleotide sequence ID" value="NZ_FQZU01000002.1"/>
</dbReference>
<dbReference type="GO" id="GO:0051301">
    <property type="term" value="P:cell division"/>
    <property type="evidence" value="ECO:0007669"/>
    <property type="project" value="UniProtKB-KW"/>
</dbReference>
<keyword evidence="4" id="KW-0812">Transmembrane</keyword>
<organism evidence="7 8">
    <name type="scientific">Desulfatibacillum alkenivorans DSM 16219</name>
    <dbReference type="NCBI Taxonomy" id="1121393"/>
    <lineage>
        <taxon>Bacteria</taxon>
        <taxon>Pseudomonadati</taxon>
        <taxon>Thermodesulfobacteriota</taxon>
        <taxon>Desulfobacteria</taxon>
        <taxon>Desulfobacterales</taxon>
        <taxon>Desulfatibacillaceae</taxon>
        <taxon>Desulfatibacillum</taxon>
    </lineage>
</organism>
<evidence type="ECO:0000256" key="1">
    <source>
        <dbReference type="ARBA" id="ARBA00004370"/>
    </source>
</evidence>
<feature type="domain" description="Penicillin-binding protein dimerisation" evidence="6">
    <location>
        <begin position="56"/>
        <end position="217"/>
    </location>
</feature>
<evidence type="ECO:0000256" key="4">
    <source>
        <dbReference type="SAM" id="Phobius"/>
    </source>
</evidence>
<keyword evidence="2" id="KW-0121">Carboxypeptidase</keyword>
<dbReference type="Gene3D" id="3.90.1310.10">
    <property type="entry name" value="Penicillin-binding protein 2a (Domain 2)"/>
    <property type="match status" value="1"/>
</dbReference>
<dbReference type="Gene3D" id="3.40.710.10">
    <property type="entry name" value="DD-peptidase/beta-lactamase superfamily"/>
    <property type="match status" value="1"/>
</dbReference>
<dbReference type="AlphaFoldDB" id="A0A1M6E0Q6"/>
<dbReference type="Gene3D" id="3.30.450.330">
    <property type="match status" value="1"/>
</dbReference>
<evidence type="ECO:0000256" key="3">
    <source>
        <dbReference type="ARBA" id="ARBA00023136"/>
    </source>
</evidence>
<dbReference type="SUPFAM" id="SSF56601">
    <property type="entry name" value="beta-lactamase/transpeptidase-like"/>
    <property type="match status" value="1"/>
</dbReference>